<sequence length="867" mass="96740">MPPTTRRGARNPLPPTTTMTEPQRLRGSAKWVEQDLHEHHDETSSSSESDDEGIPAVSPRKQQVRPHPTLSIRQSPTKRRLEADTGQLGSAKRRKINAPGRSGDGLRPPPRRSNGYPTSDLARNNAALPANSASSNGASSVRTTTEDDDFEVVDPAMLAMVNSSCGITRRTDSPDRQLQTEAQDAYDQHSDVSAIDLNDQEDPIKPQHLDESDPEDTDLSVQPNRNGLVATEETLEQGIQRHQSGQWKENVLFSHNHHQLKDLYDFPDSPENASSSHKPQVSKPQASPWMDEQKKRRQKLTSKLVPSPHKDQRLETPPGAGHIQSPTSIPARPIAEMRVVVDSEDQLPPVATLRLVQPLLEDVPEKIQSRTDTVSMDGKANAAETIAGHAMHTEGVGKSESEVATTDEQGDDYDAEEGGQQLQPICDDEEMDESSGLDEGNDESDSLDARFLRDVRKFKNSMHPRTQDGQDSGISDGEDGFAFFDLPISTCAVTIGLPSGTLSKAKTLMKRLGWSALTKNWETRLTENCAQTVPGKHLARCLLRMERLLLMTPPSPQIAAQNRFLSQHDGLLKHYLRTTGEAIDYILSERLSFTRHNSTNGDHDARQEMAKDLVRLVIPLTIRVLGKSWSLGGDTPNASFTVSTVHIICRQIGWLEKLYEPLMVELGPLNIASPKAEVRAREALRPILTNLCKLRNEAPRKLKEEDDNQKQAERIRQFQLRTQEEIKIERERESEERIKAIKDHNRKVAQAIRGRSSLSQVAPVEVNWREEEELSLCEYLQRAYDHNPPVLPRIQNICFKLGHGVPCQEQRSYTIHGGGLDATVAIKMAAGENAGYEAYITDCLLVILGKFALRLALFNYRYPFSLG</sequence>
<name>A0A9P8RPF1_9PEZI</name>
<accession>A0A9P8RPF1</accession>
<reference evidence="2" key="1">
    <citation type="journal article" date="2021" name="Nat. Commun.">
        <title>Genetic determinants of endophytism in the Arabidopsis root mycobiome.</title>
        <authorList>
            <person name="Mesny F."/>
            <person name="Miyauchi S."/>
            <person name="Thiergart T."/>
            <person name="Pickel B."/>
            <person name="Atanasova L."/>
            <person name="Karlsson M."/>
            <person name="Huettel B."/>
            <person name="Barry K.W."/>
            <person name="Haridas S."/>
            <person name="Chen C."/>
            <person name="Bauer D."/>
            <person name="Andreopoulos W."/>
            <person name="Pangilinan J."/>
            <person name="LaButti K."/>
            <person name="Riley R."/>
            <person name="Lipzen A."/>
            <person name="Clum A."/>
            <person name="Drula E."/>
            <person name="Henrissat B."/>
            <person name="Kohler A."/>
            <person name="Grigoriev I.V."/>
            <person name="Martin F.M."/>
            <person name="Hacquard S."/>
        </authorList>
    </citation>
    <scope>NUCLEOTIDE SEQUENCE</scope>
    <source>
        <strain evidence="2">MPI-SDFR-AT-0073</strain>
    </source>
</reference>
<dbReference type="OrthoDB" id="5236024at2759"/>
<dbReference type="AlphaFoldDB" id="A0A9P8RPF1"/>
<feature type="compositionally biased region" description="Low complexity" evidence="1">
    <location>
        <begin position="122"/>
        <end position="140"/>
    </location>
</feature>
<comment type="caution">
    <text evidence="2">The sequence shown here is derived from an EMBL/GenBank/DDBJ whole genome shotgun (WGS) entry which is preliminary data.</text>
</comment>
<organism evidence="2 3">
    <name type="scientific">Truncatella angustata</name>
    <dbReference type="NCBI Taxonomy" id="152316"/>
    <lineage>
        <taxon>Eukaryota</taxon>
        <taxon>Fungi</taxon>
        <taxon>Dikarya</taxon>
        <taxon>Ascomycota</taxon>
        <taxon>Pezizomycotina</taxon>
        <taxon>Sordariomycetes</taxon>
        <taxon>Xylariomycetidae</taxon>
        <taxon>Amphisphaeriales</taxon>
        <taxon>Sporocadaceae</taxon>
        <taxon>Truncatella</taxon>
    </lineage>
</organism>
<feature type="region of interest" description="Disordered" evidence="1">
    <location>
        <begin position="1"/>
        <end position="149"/>
    </location>
</feature>
<dbReference type="EMBL" id="JAGPXC010000008">
    <property type="protein sequence ID" value="KAH6647925.1"/>
    <property type="molecule type" value="Genomic_DNA"/>
</dbReference>
<feature type="region of interest" description="Disordered" evidence="1">
    <location>
        <begin position="262"/>
        <end position="331"/>
    </location>
</feature>
<keyword evidence="3" id="KW-1185">Reference proteome</keyword>
<feature type="compositionally biased region" description="Acidic residues" evidence="1">
    <location>
        <begin position="408"/>
        <end position="417"/>
    </location>
</feature>
<feature type="compositionally biased region" description="Basic and acidic residues" evidence="1">
    <location>
        <begin position="202"/>
        <end position="211"/>
    </location>
</feature>
<feature type="compositionally biased region" description="Basic and acidic residues" evidence="1">
    <location>
        <begin position="32"/>
        <end position="43"/>
    </location>
</feature>
<evidence type="ECO:0000313" key="3">
    <source>
        <dbReference type="Proteomes" id="UP000758603"/>
    </source>
</evidence>
<feature type="compositionally biased region" description="Polar residues" evidence="1">
    <location>
        <begin position="271"/>
        <end position="285"/>
    </location>
</feature>
<evidence type="ECO:0000256" key="1">
    <source>
        <dbReference type="SAM" id="MobiDB-lite"/>
    </source>
</evidence>
<proteinExistence type="predicted"/>
<dbReference type="Proteomes" id="UP000758603">
    <property type="component" value="Unassembled WGS sequence"/>
</dbReference>
<protein>
    <submittedName>
        <fullName evidence="2">Uncharacterized protein</fullName>
    </submittedName>
</protein>
<dbReference type="GeneID" id="70125582"/>
<dbReference type="RefSeq" id="XP_045954437.1">
    <property type="nucleotide sequence ID" value="XM_046096690.1"/>
</dbReference>
<gene>
    <name evidence="2" type="ORF">BKA67DRAFT_401053</name>
</gene>
<evidence type="ECO:0000313" key="2">
    <source>
        <dbReference type="EMBL" id="KAH6647925.1"/>
    </source>
</evidence>
<feature type="region of interest" description="Disordered" evidence="1">
    <location>
        <begin position="394"/>
        <end position="424"/>
    </location>
</feature>
<feature type="region of interest" description="Disordered" evidence="1">
    <location>
        <begin position="165"/>
        <end position="225"/>
    </location>
</feature>